<dbReference type="InterPro" id="IPR050855">
    <property type="entry name" value="NDM-1-like"/>
</dbReference>
<dbReference type="PANTHER" id="PTHR42951:SF14">
    <property type="entry name" value="METALLO-BETA-LACTAMASE SUPERFAMILY PROTEIN"/>
    <property type="match status" value="1"/>
</dbReference>
<evidence type="ECO:0000256" key="2">
    <source>
        <dbReference type="ARBA" id="ARBA00034301"/>
    </source>
</evidence>
<comment type="function">
    <text evidence="2">Counteracts the endogenous Pycsar antiviral defense system. Phosphodiesterase that enables metal-dependent hydrolysis of host cyclic nucleotide Pycsar defense signals such as cCMP and cUMP.</text>
</comment>
<proteinExistence type="predicted"/>
<accession>A0A0D7X6I7</accession>
<dbReference type="InterPro" id="IPR001279">
    <property type="entry name" value="Metallo-B-lactamas"/>
</dbReference>
<protein>
    <submittedName>
        <fullName evidence="5">Beta-lactamase</fullName>
    </submittedName>
</protein>
<evidence type="ECO:0000259" key="4">
    <source>
        <dbReference type="SMART" id="SM00849"/>
    </source>
</evidence>
<dbReference type="OrthoDB" id="2273115at2"/>
<dbReference type="PATRIC" id="fig|159743.3.peg.900"/>
<sequence length="268" mass="29847">MSNLSIEVFTGSAQAFNVNSAIVYGEKDAVLVDAQFLISDAHRLTARLLELGKNLTHIYVTHFHPDHYFGLQVVKSAYPQAQVLALAETVEDIKNTFGKKIDQWKPTVGNNVPDVPVIPDVLDQDIIELEGHELKIKGRLQGDTPNNSYVWIPSIKALITGDIVYNDTFVWTLETNAESRQAWHQTLDELQSLNPEIVVAGHQAYNTENTPEAIAHTRRYLIAFDEVLSESPTTDQIIANVKSRFPELHTVEIGLILAAKAFGVNHAK</sequence>
<dbReference type="Gene3D" id="3.60.15.10">
    <property type="entry name" value="Ribonuclease Z/Hydroxyacylglutathione hydrolase-like"/>
    <property type="match status" value="1"/>
</dbReference>
<name>A0A0D7X6I7_9BACL</name>
<dbReference type="SUPFAM" id="SSF56281">
    <property type="entry name" value="Metallo-hydrolase/oxidoreductase"/>
    <property type="match status" value="1"/>
</dbReference>
<dbReference type="PANTHER" id="PTHR42951">
    <property type="entry name" value="METALLO-BETA-LACTAMASE DOMAIN-CONTAINING"/>
    <property type="match status" value="1"/>
</dbReference>
<evidence type="ECO:0000313" key="6">
    <source>
        <dbReference type="Proteomes" id="UP000032534"/>
    </source>
</evidence>
<evidence type="ECO:0000256" key="3">
    <source>
        <dbReference type="ARBA" id="ARBA00048505"/>
    </source>
</evidence>
<comment type="caution">
    <text evidence="5">The sequence shown here is derived from an EMBL/GenBank/DDBJ whole genome shotgun (WGS) entry which is preliminary data.</text>
</comment>
<evidence type="ECO:0000313" key="5">
    <source>
        <dbReference type="EMBL" id="KJD47010.1"/>
    </source>
</evidence>
<organism evidence="5 6">
    <name type="scientific">Paenibacillus terrae</name>
    <dbReference type="NCBI Taxonomy" id="159743"/>
    <lineage>
        <taxon>Bacteria</taxon>
        <taxon>Bacillati</taxon>
        <taxon>Bacillota</taxon>
        <taxon>Bacilli</taxon>
        <taxon>Bacillales</taxon>
        <taxon>Paenibacillaceae</taxon>
        <taxon>Paenibacillus</taxon>
    </lineage>
</organism>
<dbReference type="CDD" id="cd07739">
    <property type="entry name" value="metallo-hydrolase-like_MBL-fold"/>
    <property type="match status" value="1"/>
</dbReference>
<dbReference type="SMART" id="SM00849">
    <property type="entry name" value="Lactamase_B"/>
    <property type="match status" value="1"/>
</dbReference>
<comment type="catalytic activity">
    <reaction evidence="1">
        <text>3',5'-cyclic CMP + H2O = CMP + H(+)</text>
        <dbReference type="Rhea" id="RHEA:72675"/>
        <dbReference type="ChEBI" id="CHEBI:15377"/>
        <dbReference type="ChEBI" id="CHEBI:15378"/>
        <dbReference type="ChEBI" id="CHEBI:58003"/>
        <dbReference type="ChEBI" id="CHEBI:60377"/>
    </reaction>
    <physiologicalReaction direction="left-to-right" evidence="1">
        <dbReference type="Rhea" id="RHEA:72676"/>
    </physiologicalReaction>
</comment>
<dbReference type="EMBL" id="JTHP01000004">
    <property type="protein sequence ID" value="KJD47010.1"/>
    <property type="molecule type" value="Genomic_DNA"/>
</dbReference>
<dbReference type="Proteomes" id="UP000032534">
    <property type="component" value="Unassembled WGS sequence"/>
</dbReference>
<dbReference type="InterPro" id="IPR036866">
    <property type="entry name" value="RibonucZ/Hydroxyglut_hydro"/>
</dbReference>
<dbReference type="Pfam" id="PF00753">
    <property type="entry name" value="Lactamase_B"/>
    <property type="match status" value="1"/>
</dbReference>
<comment type="catalytic activity">
    <reaction evidence="3">
        <text>3',5'-cyclic UMP + H2O = UMP + H(+)</text>
        <dbReference type="Rhea" id="RHEA:70575"/>
        <dbReference type="ChEBI" id="CHEBI:15377"/>
        <dbReference type="ChEBI" id="CHEBI:15378"/>
        <dbReference type="ChEBI" id="CHEBI:57865"/>
        <dbReference type="ChEBI" id="CHEBI:184387"/>
    </reaction>
    <physiologicalReaction direction="left-to-right" evidence="3">
        <dbReference type="Rhea" id="RHEA:70576"/>
    </physiologicalReaction>
</comment>
<dbReference type="RefSeq" id="WP_044644926.1">
    <property type="nucleotide sequence ID" value="NZ_JTHP01000004.1"/>
</dbReference>
<reference evidence="5 6" key="1">
    <citation type="submission" date="2014-11" db="EMBL/GenBank/DDBJ databases">
        <title>Draft Genome Sequences of Paenibacillus polymyxa NRRL B-30509 and Paenibacillus terrae NRRL B-30644, Strains from a Poultry Environment that Produce Tridecaptin A and Paenicidins.</title>
        <authorList>
            <person name="van Belkum M.J."/>
            <person name="Lohans C.T."/>
            <person name="Vederas J.C."/>
        </authorList>
    </citation>
    <scope>NUCLEOTIDE SEQUENCE [LARGE SCALE GENOMIC DNA]</scope>
    <source>
        <strain evidence="5 6">NRRL B-30644</strain>
    </source>
</reference>
<dbReference type="AlphaFoldDB" id="A0A0D7X6I7"/>
<gene>
    <name evidence="5" type="ORF">QD47_04175</name>
</gene>
<feature type="domain" description="Metallo-beta-lactamase" evidence="4">
    <location>
        <begin position="17"/>
        <end position="202"/>
    </location>
</feature>
<keyword evidence="6" id="KW-1185">Reference proteome</keyword>
<evidence type="ECO:0000256" key="1">
    <source>
        <dbReference type="ARBA" id="ARBA00034221"/>
    </source>
</evidence>